<feature type="domain" description="SH2" evidence="4">
    <location>
        <begin position="355"/>
        <end position="449"/>
    </location>
</feature>
<dbReference type="InterPro" id="IPR051846">
    <property type="entry name" value="SH2_domain_adapters"/>
</dbReference>
<dbReference type="AlphaFoldDB" id="A0A8T0FTH6"/>
<dbReference type="SUPFAM" id="SSF55550">
    <property type="entry name" value="SH2 domain"/>
    <property type="match status" value="1"/>
</dbReference>
<dbReference type="SMART" id="SM00252">
    <property type="entry name" value="SH2"/>
    <property type="match status" value="1"/>
</dbReference>
<accession>A0A8T0FTH6</accession>
<dbReference type="Pfam" id="PF00017">
    <property type="entry name" value="SH2"/>
    <property type="match status" value="1"/>
</dbReference>
<reference evidence="5" key="1">
    <citation type="journal article" date="2020" name="bioRxiv">
        <title>Chromosome-level reference genome of the European wasp spider Argiope bruennichi: a resource for studies on range expansion and evolutionary adaptation.</title>
        <authorList>
            <person name="Sheffer M.M."/>
            <person name="Hoppe A."/>
            <person name="Krehenwinkel H."/>
            <person name="Uhl G."/>
            <person name="Kuss A.W."/>
            <person name="Jensen L."/>
            <person name="Jensen C."/>
            <person name="Gillespie R.G."/>
            <person name="Hoff K.J."/>
            <person name="Prost S."/>
        </authorList>
    </citation>
    <scope>NUCLEOTIDE SEQUENCE</scope>
</reference>
<dbReference type="Gene3D" id="3.30.505.10">
    <property type="entry name" value="SH2 domain"/>
    <property type="match status" value="1"/>
</dbReference>
<sequence>MAQSIVRNSDGDAEDESHSPALSGQLWESAKNGSQILPIWRESNTLRFYQSLRERHRVTNHPLRLQMAIRQLYETAFDTTASPADADEDPAEILETSRRLCSPEPSLSQRPSPASSRSSTDSTRRSPRSPALHLKKLFTPWVCGKGTKNADSPIEACLPPTNNAGEDKSKTFSPSVEFKKLDVADEAKKNLNDCLQAKTSTSSVDTCCFIDNSVPSTMPNHTVQENTSLAYVSTSTTVMNNDCDMVNIPFSSQSSKNERRNVNLESPLGTNTAFELKKRENEFGFDTETTFQQPRVSREDMKRCNLDSNSATRNNLWLDFSRAPKRPRRHLCLDIKGPENEDEMEPTTYLKKQEWYHGSISKADAENLLRLMKKGSFLVRCSEKLKRQYLLSLKSSRGVMHMKIVQLANGKYVIKQQGQTFDSIPQLVQYFSTHILSIHDMSVYLSHPVIEKLL</sequence>
<keyword evidence="1 2" id="KW-0727">SH2 domain</keyword>
<dbReference type="GO" id="GO:0001784">
    <property type="term" value="F:phosphotyrosine residue binding"/>
    <property type="evidence" value="ECO:0007669"/>
    <property type="project" value="TreeGrafter"/>
</dbReference>
<dbReference type="PANTHER" id="PTHR15127">
    <property type="entry name" value="HEAVYWEIGHT, ISOFORM A"/>
    <property type="match status" value="1"/>
</dbReference>
<proteinExistence type="predicted"/>
<evidence type="ECO:0000256" key="2">
    <source>
        <dbReference type="PROSITE-ProRule" id="PRU00191"/>
    </source>
</evidence>
<organism evidence="5 6">
    <name type="scientific">Argiope bruennichi</name>
    <name type="common">Wasp spider</name>
    <name type="synonym">Aranea bruennichi</name>
    <dbReference type="NCBI Taxonomy" id="94029"/>
    <lineage>
        <taxon>Eukaryota</taxon>
        <taxon>Metazoa</taxon>
        <taxon>Ecdysozoa</taxon>
        <taxon>Arthropoda</taxon>
        <taxon>Chelicerata</taxon>
        <taxon>Arachnida</taxon>
        <taxon>Araneae</taxon>
        <taxon>Araneomorphae</taxon>
        <taxon>Entelegynae</taxon>
        <taxon>Araneoidea</taxon>
        <taxon>Araneidae</taxon>
        <taxon>Argiope</taxon>
    </lineage>
</organism>
<dbReference type="PROSITE" id="PS50001">
    <property type="entry name" value="SH2"/>
    <property type="match status" value="1"/>
</dbReference>
<feature type="region of interest" description="Disordered" evidence="3">
    <location>
        <begin position="97"/>
        <end position="130"/>
    </location>
</feature>
<dbReference type="Proteomes" id="UP000807504">
    <property type="component" value="Unassembled WGS sequence"/>
</dbReference>
<dbReference type="InterPro" id="IPR036860">
    <property type="entry name" value="SH2_dom_sf"/>
</dbReference>
<reference evidence="5" key="2">
    <citation type="submission" date="2020-06" db="EMBL/GenBank/DDBJ databases">
        <authorList>
            <person name="Sheffer M."/>
        </authorList>
    </citation>
    <scope>NUCLEOTIDE SEQUENCE</scope>
</reference>
<feature type="compositionally biased region" description="Low complexity" evidence="3">
    <location>
        <begin position="105"/>
        <end position="121"/>
    </location>
</feature>
<evidence type="ECO:0000256" key="1">
    <source>
        <dbReference type="ARBA" id="ARBA00022999"/>
    </source>
</evidence>
<evidence type="ECO:0000256" key="3">
    <source>
        <dbReference type="SAM" id="MobiDB-lite"/>
    </source>
</evidence>
<gene>
    <name evidence="5" type="ORF">HNY73_004512</name>
</gene>
<evidence type="ECO:0000313" key="6">
    <source>
        <dbReference type="Proteomes" id="UP000807504"/>
    </source>
</evidence>
<dbReference type="EMBL" id="JABXBU010000003">
    <property type="protein sequence ID" value="KAF8792979.1"/>
    <property type="molecule type" value="Genomic_DNA"/>
</dbReference>
<dbReference type="PANTHER" id="PTHR15127:SF32">
    <property type="entry name" value="HEAVYWEIGHT, ISOFORM A"/>
    <property type="match status" value="1"/>
</dbReference>
<dbReference type="InterPro" id="IPR000980">
    <property type="entry name" value="SH2"/>
</dbReference>
<dbReference type="PRINTS" id="PR00401">
    <property type="entry name" value="SH2DOMAIN"/>
</dbReference>
<feature type="region of interest" description="Disordered" evidence="3">
    <location>
        <begin position="1"/>
        <end position="27"/>
    </location>
</feature>
<keyword evidence="6" id="KW-1185">Reference proteome</keyword>
<protein>
    <submittedName>
        <fullName evidence="5">SH2 domain-containing adapter protein B</fullName>
    </submittedName>
</protein>
<evidence type="ECO:0000313" key="5">
    <source>
        <dbReference type="EMBL" id="KAF8792979.1"/>
    </source>
</evidence>
<name>A0A8T0FTH6_ARGBR</name>
<comment type="caution">
    <text evidence="5">The sequence shown here is derived from an EMBL/GenBank/DDBJ whole genome shotgun (WGS) entry which is preliminary data.</text>
</comment>
<evidence type="ECO:0000259" key="4">
    <source>
        <dbReference type="PROSITE" id="PS50001"/>
    </source>
</evidence>